<gene>
    <name evidence="1" type="ordered locus">Ccan_23340</name>
</gene>
<evidence type="ECO:0000313" key="1">
    <source>
        <dbReference type="EMBL" id="AEK24449.1"/>
    </source>
</evidence>
<dbReference type="KEGG" id="ccm:Ccan_23340"/>
<keyword evidence="2" id="KW-1185">Reference proteome</keyword>
<dbReference type="Proteomes" id="UP000008895">
    <property type="component" value="Chromosome"/>
</dbReference>
<reference evidence="1 2" key="1">
    <citation type="journal article" date="2011" name="J. Bacteriol.">
        <title>Complete genome sequence of the dog commensal and human pathogen Capnocytophaga canimorsus strain 5.</title>
        <authorList>
            <person name="Manfredi P."/>
            <person name="Pagni M."/>
            <person name="Cornelis G.R."/>
        </authorList>
    </citation>
    <scope>NUCLEOTIDE SEQUENCE [LARGE SCALE GENOMIC DNA]</scope>
    <source>
        <strain evidence="2">5</strain>
    </source>
</reference>
<dbReference type="RefSeq" id="WP_013998426.1">
    <property type="nucleotide sequence ID" value="NC_015846.1"/>
</dbReference>
<accession>F9YVL5</accession>
<dbReference type="HOGENOM" id="CLU_1821877_0_0_10"/>
<dbReference type="EMBL" id="CP002113">
    <property type="protein sequence ID" value="AEK24449.1"/>
    <property type="molecule type" value="Genomic_DNA"/>
</dbReference>
<organism evidence="1 2">
    <name type="scientific">Capnocytophaga canimorsus (strain 5)</name>
    <dbReference type="NCBI Taxonomy" id="860228"/>
    <lineage>
        <taxon>Bacteria</taxon>
        <taxon>Pseudomonadati</taxon>
        <taxon>Bacteroidota</taxon>
        <taxon>Flavobacteriia</taxon>
        <taxon>Flavobacteriales</taxon>
        <taxon>Flavobacteriaceae</taxon>
        <taxon>Capnocytophaga</taxon>
    </lineage>
</organism>
<name>F9YVL5_CAPCC</name>
<proteinExistence type="predicted"/>
<dbReference type="OrthoDB" id="1049671at2"/>
<sequence length="141" mass="16793">MKIDAQYIKDCHTKEVCSENRRTFELHNAQDFKKVHLEILSISHSRCDYFLFKENEIELFVELKGGNVEESFKQLEESIKYFSNKYPKIYAIVVAKNSFPTTNPLIQKIEKKFRKKGVVFKQKTNSLKCKYDKVKRDIKFI</sequence>
<dbReference type="eggNOG" id="ENOG5033458">
    <property type="taxonomic scope" value="Bacteria"/>
</dbReference>
<evidence type="ECO:0000313" key="2">
    <source>
        <dbReference type="Proteomes" id="UP000008895"/>
    </source>
</evidence>
<protein>
    <submittedName>
        <fullName evidence="1">Uncharacterized protein</fullName>
    </submittedName>
</protein>
<dbReference type="STRING" id="860228.Ccan_23340"/>
<dbReference type="AlphaFoldDB" id="F9YVL5"/>